<protein>
    <submittedName>
        <fullName evidence="2">Uncharacterized protein</fullName>
    </submittedName>
</protein>
<dbReference type="AlphaFoldDB" id="A0A6C0BAB1"/>
<reference evidence="2" key="1">
    <citation type="journal article" date="2020" name="Nature">
        <title>Giant virus diversity and host interactions through global metagenomics.</title>
        <authorList>
            <person name="Schulz F."/>
            <person name="Roux S."/>
            <person name="Paez-Espino D."/>
            <person name="Jungbluth S."/>
            <person name="Walsh D.A."/>
            <person name="Denef V.J."/>
            <person name="McMahon K.D."/>
            <person name="Konstantinidis K.T."/>
            <person name="Eloe-Fadrosh E.A."/>
            <person name="Kyrpides N.C."/>
            <person name="Woyke T."/>
        </authorList>
    </citation>
    <scope>NUCLEOTIDE SEQUENCE</scope>
    <source>
        <strain evidence="2">GVMAG-M-3300010158-55</strain>
    </source>
</reference>
<evidence type="ECO:0000313" key="2">
    <source>
        <dbReference type="EMBL" id="QHS88438.1"/>
    </source>
</evidence>
<accession>A0A6C0BAB1</accession>
<evidence type="ECO:0000256" key="1">
    <source>
        <dbReference type="SAM" id="MobiDB-lite"/>
    </source>
</evidence>
<feature type="compositionally biased region" description="Acidic residues" evidence="1">
    <location>
        <begin position="276"/>
        <end position="285"/>
    </location>
</feature>
<proteinExistence type="predicted"/>
<organism evidence="2">
    <name type="scientific">viral metagenome</name>
    <dbReference type="NCBI Taxonomy" id="1070528"/>
    <lineage>
        <taxon>unclassified sequences</taxon>
        <taxon>metagenomes</taxon>
        <taxon>organismal metagenomes</taxon>
    </lineage>
</organism>
<feature type="compositionally biased region" description="Basic residues" evidence="1">
    <location>
        <begin position="297"/>
        <end position="307"/>
    </location>
</feature>
<sequence>MYPMATYVDATAPNTVSAVSFGEPKTNASGGKNVALFHNRAIYTFTTPMVPCYGVNENNFDGKAPTYDITIQLGKDDESMAFIQNMLNLERLIKEEALKQSRKWFGKQLSELVLSEFWTPFVKFPKNKETGEVDLTKSPTLRVKLSYFDGAFKYLEAYNVSNQLIYPKNDGVTLQDLIPKGSEVKCLVRLNGIWFAGGKFGLTGKPIQIIVRPKARIMPGVCQMMMPSVSSTPAAALEEDTPTPPVAKSTEMNVSVEDSDDEDPDKEYASTPAETTETEPVEPETSEAVTGASPPPVKRRPRVVKKD</sequence>
<feature type="region of interest" description="Disordered" evidence="1">
    <location>
        <begin position="231"/>
        <end position="307"/>
    </location>
</feature>
<dbReference type="EMBL" id="MN739096">
    <property type="protein sequence ID" value="QHS88438.1"/>
    <property type="molecule type" value="Genomic_DNA"/>
</dbReference>
<name>A0A6C0BAB1_9ZZZZ</name>